<organism evidence="2 3">
    <name type="scientific">Serratia symbiotica</name>
    <dbReference type="NCBI Taxonomy" id="138074"/>
    <lineage>
        <taxon>Bacteria</taxon>
        <taxon>Pseudomonadati</taxon>
        <taxon>Pseudomonadota</taxon>
        <taxon>Gammaproteobacteria</taxon>
        <taxon>Enterobacterales</taxon>
        <taxon>Yersiniaceae</taxon>
        <taxon>Serratia</taxon>
    </lineage>
</organism>
<dbReference type="Proteomes" id="UP000042738">
    <property type="component" value="Chromosome"/>
</dbReference>
<dbReference type="Gene3D" id="3.30.700.10">
    <property type="entry name" value="Glycoprotein, Type 4 Pilin"/>
    <property type="match status" value="1"/>
</dbReference>
<gene>
    <name evidence="2" type="ORF">SYMBAF_14080</name>
</gene>
<dbReference type="STRING" id="138074.SYMBAF_10047"/>
<dbReference type="EMBL" id="CP050855">
    <property type="protein sequence ID" value="QLH63838.1"/>
    <property type="molecule type" value="Genomic_DNA"/>
</dbReference>
<proteinExistence type="predicted"/>
<reference evidence="2 3" key="1">
    <citation type="journal article" date="2014" name="Genome Announc.">
        <title>Whole-Genome Sequence of Serratia symbiotica Strain CWBI-2.3T, a Free-Living Symbiont of the Black Bean Aphid Aphis fabae.</title>
        <authorList>
            <person name="Foray V."/>
            <person name="Grigorescu A.S."/>
            <person name="Sabri A."/>
            <person name="Haubruge E."/>
            <person name="Lognay G."/>
            <person name="Francis F."/>
            <person name="Fauconnier M.L."/>
            <person name="Hance T."/>
            <person name="Thonart P."/>
        </authorList>
    </citation>
    <scope>NUCLEOTIDE SEQUENCE [LARGE SCALE GENOMIC DNA]</scope>
    <source>
        <strain evidence="2">CWBI-2.3</strain>
    </source>
</reference>
<dbReference type="SUPFAM" id="SSF54523">
    <property type="entry name" value="Pili subunits"/>
    <property type="match status" value="1"/>
</dbReference>
<dbReference type="InterPro" id="IPR012902">
    <property type="entry name" value="N_methyl_site"/>
</dbReference>
<evidence type="ECO:0000313" key="3">
    <source>
        <dbReference type="Proteomes" id="UP000042738"/>
    </source>
</evidence>
<evidence type="ECO:0000313" key="2">
    <source>
        <dbReference type="EMBL" id="QLH63838.1"/>
    </source>
</evidence>
<dbReference type="Pfam" id="PF07963">
    <property type="entry name" value="N_methyl"/>
    <property type="match status" value="1"/>
</dbReference>
<evidence type="ECO:0000256" key="1">
    <source>
        <dbReference type="ARBA" id="ARBA00004167"/>
    </source>
</evidence>
<comment type="subcellular location">
    <subcellularLocation>
        <location evidence="1">Membrane</location>
        <topology evidence="1">Single-pass membrane protein</topology>
    </subcellularLocation>
</comment>
<dbReference type="InterPro" id="IPR045584">
    <property type="entry name" value="Pilin-like"/>
</dbReference>
<dbReference type="RefSeq" id="WP_040262593.1">
    <property type="nucleotide sequence ID" value="NZ_CAXKXZ010000022.1"/>
</dbReference>
<name>A0A068YVN6_9GAMM</name>
<accession>A0A068YVN6</accession>
<dbReference type="NCBIfam" id="TIGR02532">
    <property type="entry name" value="IV_pilin_GFxxxE"/>
    <property type="match status" value="1"/>
</dbReference>
<dbReference type="GeneID" id="93737613"/>
<dbReference type="GO" id="GO:0016020">
    <property type="term" value="C:membrane"/>
    <property type="evidence" value="ECO:0007669"/>
    <property type="project" value="UniProtKB-SubCell"/>
</dbReference>
<protein>
    <submittedName>
        <fullName evidence="2">Type II secretion system protein</fullName>
    </submittedName>
</protein>
<sequence>MIKHQRGFTLVEMMVTLTLLACLSAAALPLVEKYGQRQKEEELRVALRQIREALDRYHQASVDGNIEKLIDASGYPKDLPLLVEGVADKKSPNKSKIYFLRRIPRDPMCDCASTSDAETWRIRSSTAAPNDFSGGKDVYDIASSSTAIGLNGVPYAQW</sequence>
<dbReference type="AlphaFoldDB" id="A0A068YVN6"/>